<dbReference type="GO" id="GO:0043190">
    <property type="term" value="C:ATP-binding cassette (ABC) transporter complex"/>
    <property type="evidence" value="ECO:0007669"/>
    <property type="project" value="InterPro"/>
</dbReference>
<dbReference type="InterPro" id="IPR039424">
    <property type="entry name" value="SBP_5"/>
</dbReference>
<dbReference type="PANTHER" id="PTHR30290">
    <property type="entry name" value="PERIPLASMIC BINDING COMPONENT OF ABC TRANSPORTER"/>
    <property type="match status" value="1"/>
</dbReference>
<dbReference type="PROSITE" id="PS51257">
    <property type="entry name" value="PROKAR_LIPOPROTEIN"/>
    <property type="match status" value="1"/>
</dbReference>
<dbReference type="Pfam" id="PF00496">
    <property type="entry name" value="SBP_bac_5"/>
    <property type="match status" value="1"/>
</dbReference>
<gene>
    <name evidence="6" type="ORF">OSCT_0343</name>
</gene>
<dbReference type="GO" id="GO:1904680">
    <property type="term" value="F:peptide transmembrane transporter activity"/>
    <property type="evidence" value="ECO:0007669"/>
    <property type="project" value="TreeGrafter"/>
</dbReference>
<reference evidence="6 7" key="1">
    <citation type="journal article" date="2011" name="J. Bacteriol.">
        <title>Draft genome sequence of the anoxygenic filamentous phototrophic bacterium Oscillochloris trichoides subsp. DG-6.</title>
        <authorList>
            <person name="Kuznetsov B.B."/>
            <person name="Ivanovsky R.N."/>
            <person name="Keppen O.I."/>
            <person name="Sukhacheva M.V."/>
            <person name="Bumazhkin B.K."/>
            <person name="Patutina E.O."/>
            <person name="Beletsky A.V."/>
            <person name="Mardanov A.V."/>
            <person name="Baslerov R.V."/>
            <person name="Panteleeva A.N."/>
            <person name="Kolganova T.V."/>
            <person name="Ravin N.V."/>
            <person name="Skryabin K.G."/>
        </authorList>
    </citation>
    <scope>NUCLEOTIDE SEQUENCE [LARGE SCALE GENOMIC DNA]</scope>
    <source>
        <strain evidence="6 7">DG-6</strain>
    </source>
</reference>
<dbReference type="SUPFAM" id="SSF53850">
    <property type="entry name" value="Periplasmic binding protein-like II"/>
    <property type="match status" value="1"/>
</dbReference>
<keyword evidence="3" id="KW-0813">Transport</keyword>
<dbReference type="PIRSF" id="PIRSF002741">
    <property type="entry name" value="MppA"/>
    <property type="match status" value="1"/>
</dbReference>
<protein>
    <submittedName>
        <fullName evidence="6">Extracellular solute-binding protein family 5</fullName>
    </submittedName>
</protein>
<name>E1IAJ2_9CHLR</name>
<keyword evidence="4" id="KW-0732">Signal</keyword>
<dbReference type="HOGENOM" id="CLU_017028_0_3_0"/>
<dbReference type="OrthoDB" id="9783874at2"/>
<dbReference type="PANTHER" id="PTHR30290:SF10">
    <property type="entry name" value="PERIPLASMIC OLIGOPEPTIDE-BINDING PROTEIN-RELATED"/>
    <property type="match status" value="1"/>
</dbReference>
<comment type="subcellular location">
    <subcellularLocation>
        <location evidence="1">Cell envelope</location>
    </subcellularLocation>
</comment>
<evidence type="ECO:0000256" key="2">
    <source>
        <dbReference type="ARBA" id="ARBA00005695"/>
    </source>
</evidence>
<dbReference type="GO" id="GO:0015833">
    <property type="term" value="P:peptide transport"/>
    <property type="evidence" value="ECO:0007669"/>
    <property type="project" value="TreeGrafter"/>
</dbReference>
<dbReference type="Gene3D" id="3.10.105.10">
    <property type="entry name" value="Dipeptide-binding Protein, Domain 3"/>
    <property type="match status" value="1"/>
</dbReference>
<dbReference type="STRING" id="765420.OSCT_0343"/>
<dbReference type="Gene3D" id="3.40.190.10">
    <property type="entry name" value="Periplasmic binding protein-like II"/>
    <property type="match status" value="1"/>
</dbReference>
<evidence type="ECO:0000259" key="5">
    <source>
        <dbReference type="Pfam" id="PF00496"/>
    </source>
</evidence>
<comment type="similarity">
    <text evidence="2">Belongs to the bacterial solute-binding protein 5 family.</text>
</comment>
<evidence type="ECO:0000313" key="7">
    <source>
        <dbReference type="Proteomes" id="UP000054010"/>
    </source>
</evidence>
<dbReference type="CDD" id="cd08504">
    <property type="entry name" value="PBP2_OppA"/>
    <property type="match status" value="1"/>
</dbReference>
<evidence type="ECO:0000313" key="6">
    <source>
        <dbReference type="EMBL" id="EFO81766.1"/>
    </source>
</evidence>
<feature type="domain" description="Solute-binding protein family 5" evidence="5">
    <location>
        <begin position="85"/>
        <end position="464"/>
    </location>
</feature>
<accession>E1IAJ2</accession>
<organism evidence="6 7">
    <name type="scientific">Oscillochloris trichoides DG-6</name>
    <dbReference type="NCBI Taxonomy" id="765420"/>
    <lineage>
        <taxon>Bacteria</taxon>
        <taxon>Bacillati</taxon>
        <taxon>Chloroflexota</taxon>
        <taxon>Chloroflexia</taxon>
        <taxon>Chloroflexales</taxon>
        <taxon>Chloroflexineae</taxon>
        <taxon>Oscillochloridaceae</taxon>
        <taxon>Oscillochloris</taxon>
    </lineage>
</organism>
<proteinExistence type="inferred from homology"/>
<dbReference type="GO" id="GO:0030313">
    <property type="term" value="C:cell envelope"/>
    <property type="evidence" value="ECO:0007669"/>
    <property type="project" value="UniProtKB-SubCell"/>
</dbReference>
<dbReference type="eggNOG" id="COG4166">
    <property type="taxonomic scope" value="Bacteria"/>
</dbReference>
<evidence type="ECO:0000256" key="1">
    <source>
        <dbReference type="ARBA" id="ARBA00004196"/>
    </source>
</evidence>
<dbReference type="AlphaFoldDB" id="E1IAJ2"/>
<evidence type="ECO:0000256" key="4">
    <source>
        <dbReference type="ARBA" id="ARBA00022729"/>
    </source>
</evidence>
<keyword evidence="7" id="KW-1185">Reference proteome</keyword>
<dbReference type="EMBL" id="ADVR01000005">
    <property type="protein sequence ID" value="EFO81766.1"/>
    <property type="molecule type" value="Genomic_DNA"/>
</dbReference>
<dbReference type="InterPro" id="IPR030678">
    <property type="entry name" value="Peptide/Ni-bd"/>
</dbReference>
<dbReference type="InterPro" id="IPR000914">
    <property type="entry name" value="SBP_5_dom"/>
</dbReference>
<dbReference type="Gene3D" id="3.90.76.10">
    <property type="entry name" value="Dipeptide-binding Protein, Domain 1"/>
    <property type="match status" value="1"/>
</dbReference>
<dbReference type="GO" id="GO:0042597">
    <property type="term" value="C:periplasmic space"/>
    <property type="evidence" value="ECO:0007669"/>
    <property type="project" value="UniProtKB-ARBA"/>
</dbReference>
<evidence type="ECO:0000256" key="3">
    <source>
        <dbReference type="ARBA" id="ARBA00022448"/>
    </source>
</evidence>
<comment type="caution">
    <text evidence="6">The sequence shown here is derived from an EMBL/GenBank/DDBJ whole genome shotgun (WGS) entry which is preliminary data.</text>
</comment>
<dbReference type="Proteomes" id="UP000054010">
    <property type="component" value="Unassembled WGS sequence"/>
</dbReference>
<sequence>MNVAHRTYRSGSVLITLLMLIGLLAGCTPAPPPPAAPPSGTLRWSIEGVQDITRLDPARVADYQTNIAINLIFGGLVRLDPNLAVVGDGAERWQTNADGTVYTFTLRQNLAYGDGTPVTAQDFADALRRTIAPDTGSAFAFEFLKHIVGAEALHDGKSEELSGVRALDDRTLEITLDSPRGYFLSQLTYALAFVVPPGKIDSAGEDWINRAFGSGPFRVKEHVAGVKLVLEGNPHYWAGPPGVSNIELRFYPDSSAALRSYQAGELDLMGNIQSGIPAQHVAEVRNLPDMRSASAPVVRYIGFNNQHPPFDNVYVRQAFAQAIDKATLTSQVLAQQALPAERILPPGFLGSELPITPHAYDPLGARSALGLAGYSSGVRLPSISLSYAHDTDTQQVAEALQRNWRDTLGIEVELEGMPIDTFVARLDALTADPTAEDSLQLYLSVWGADYPDPHNFLSLQLQSDSPYNNGHWSNPEFDQLTTTADQIGDPARSAERLRLYNQAEQIAVREVGWLPLFNPAVNILIRPNISGLSFTPQGIIAADWTQVRIAAAP</sequence>